<dbReference type="PANTHER" id="PTHR46148:SF59">
    <property type="entry name" value="NUCLEOTIDYLTRANSFERASE, RIBONUCLEASE H"/>
    <property type="match status" value="1"/>
</dbReference>
<feature type="domain" description="Tf2-1-like SH3-like" evidence="1">
    <location>
        <begin position="24"/>
        <end position="89"/>
    </location>
</feature>
<evidence type="ECO:0000313" key="2">
    <source>
        <dbReference type="EMBL" id="GJT37867.1"/>
    </source>
</evidence>
<gene>
    <name evidence="2" type="ORF">Tco_0937732</name>
</gene>
<organism evidence="2 3">
    <name type="scientific">Tanacetum coccineum</name>
    <dbReference type="NCBI Taxonomy" id="301880"/>
    <lineage>
        <taxon>Eukaryota</taxon>
        <taxon>Viridiplantae</taxon>
        <taxon>Streptophyta</taxon>
        <taxon>Embryophyta</taxon>
        <taxon>Tracheophyta</taxon>
        <taxon>Spermatophyta</taxon>
        <taxon>Magnoliopsida</taxon>
        <taxon>eudicotyledons</taxon>
        <taxon>Gunneridae</taxon>
        <taxon>Pentapetalae</taxon>
        <taxon>asterids</taxon>
        <taxon>campanulids</taxon>
        <taxon>Asterales</taxon>
        <taxon>Asteraceae</taxon>
        <taxon>Asteroideae</taxon>
        <taxon>Anthemideae</taxon>
        <taxon>Anthemidinae</taxon>
        <taxon>Tanacetum</taxon>
    </lineage>
</organism>
<name>A0ABQ5DG50_9ASTR</name>
<proteinExistence type="predicted"/>
<dbReference type="InterPro" id="IPR056924">
    <property type="entry name" value="SH3_Tf2-1"/>
</dbReference>
<dbReference type="Pfam" id="PF24626">
    <property type="entry name" value="SH3_Tf2-1"/>
    <property type="match status" value="1"/>
</dbReference>
<accession>A0ABQ5DG50</accession>
<comment type="caution">
    <text evidence="2">The sequence shown here is derived from an EMBL/GenBank/DDBJ whole genome shotgun (WGS) entry which is preliminary data.</text>
</comment>
<evidence type="ECO:0000259" key="1">
    <source>
        <dbReference type="Pfam" id="PF24626"/>
    </source>
</evidence>
<keyword evidence="3" id="KW-1185">Reference proteome</keyword>
<dbReference type="Proteomes" id="UP001151760">
    <property type="component" value="Unassembled WGS sequence"/>
</dbReference>
<protein>
    <recommendedName>
        <fullName evidence="1">Tf2-1-like SH3-like domain-containing protein</fullName>
    </recommendedName>
</protein>
<dbReference type="PANTHER" id="PTHR46148">
    <property type="entry name" value="CHROMO DOMAIN-CONTAINING PROTEIN"/>
    <property type="match status" value="1"/>
</dbReference>
<reference evidence="2" key="1">
    <citation type="journal article" date="2022" name="Int. J. Mol. Sci.">
        <title>Draft Genome of Tanacetum Coccineum: Genomic Comparison of Closely Related Tanacetum-Family Plants.</title>
        <authorList>
            <person name="Yamashiro T."/>
            <person name="Shiraishi A."/>
            <person name="Nakayama K."/>
            <person name="Satake H."/>
        </authorList>
    </citation>
    <scope>NUCLEOTIDE SEQUENCE</scope>
</reference>
<evidence type="ECO:0000313" key="3">
    <source>
        <dbReference type="Proteomes" id="UP001151760"/>
    </source>
</evidence>
<sequence>MQAARDRQKSYADLKRKPMEFQVGDKVMLKVLPWKGVVRFGKRGKLNPRYVGPFKVLEKVGEVTYKLERPEELSRVHNTFHVSNLKKCHADEPLAVPLDGLHVDEKLHFVASNDLRDILSVIFGLSVLEEAGIALSKEQLAILANTRDRVDSHLGAYKVTTNVIFQSDVIDLYDSDCDEVPTAQASYMANLSCYGSDVLFEVPHSETYQNDMANQSMQVRQYFEQTPLVAYLDNEIISDSNIILYSEYLQETQHAVVQDTNSSVQQDLLIISMMEQNFEQMINHLTGKPTLYDGNVLFNGHAVIPVTDEEETLILKELNKLFEDFGKHFVPQMQLSVEQAFWLSLSNPNSEQPNVTQTPVSVEVPKELPKKELKLENEHLLEHIICQDVVNIVMHADDKSVNVLPVQNTFLDDNIALDVMKMENDH</sequence>
<dbReference type="EMBL" id="BQNB010015259">
    <property type="protein sequence ID" value="GJT37867.1"/>
    <property type="molecule type" value="Genomic_DNA"/>
</dbReference>
<reference evidence="2" key="2">
    <citation type="submission" date="2022-01" db="EMBL/GenBank/DDBJ databases">
        <authorList>
            <person name="Yamashiro T."/>
            <person name="Shiraishi A."/>
            <person name="Satake H."/>
            <person name="Nakayama K."/>
        </authorList>
    </citation>
    <scope>NUCLEOTIDE SEQUENCE</scope>
</reference>